<evidence type="ECO:0000313" key="3">
    <source>
        <dbReference type="Proteomes" id="UP001043456"/>
    </source>
</evidence>
<dbReference type="Proteomes" id="UP001043456">
    <property type="component" value="Unassembled WGS sequence"/>
</dbReference>
<dbReference type="AlphaFoldDB" id="A0A9P3EQL2"/>
<reference evidence="2 3" key="1">
    <citation type="submission" date="2018-10" db="EMBL/GenBank/DDBJ databases">
        <title>Pan-genome distribution and transcriptional activeness of fungal secondary metabolism genes in Aspergillus section Fumigati.</title>
        <authorList>
            <person name="Takahashi H."/>
            <person name="Umemura M."/>
            <person name="Ninomiya A."/>
            <person name="Kusuya Y."/>
            <person name="Urayama S."/>
            <person name="Shimizu M."/>
            <person name="Watanabe A."/>
            <person name="Kamei K."/>
            <person name="Yaguchi T."/>
            <person name="Hagiwara D."/>
        </authorList>
    </citation>
    <scope>NUCLEOTIDE SEQUENCE [LARGE SCALE GENOMIC DNA]</scope>
    <source>
        <strain evidence="2 3">IFM 55266</strain>
    </source>
</reference>
<keyword evidence="3" id="KW-1185">Reference proteome</keyword>
<dbReference type="RefSeq" id="XP_043152895.1">
    <property type="nucleotide sequence ID" value="XM_043296960.1"/>
</dbReference>
<feature type="region of interest" description="Disordered" evidence="1">
    <location>
        <begin position="74"/>
        <end position="100"/>
    </location>
</feature>
<gene>
    <name evidence="2" type="ORF">Asppvi_000651</name>
</gene>
<dbReference type="EMBL" id="BHVY01000001">
    <property type="protein sequence ID" value="GIJ82148.1"/>
    <property type="molecule type" value="Genomic_DNA"/>
</dbReference>
<evidence type="ECO:0000313" key="2">
    <source>
        <dbReference type="EMBL" id="GIJ82148.1"/>
    </source>
</evidence>
<organism evidence="2 3">
    <name type="scientific">Aspergillus pseudoviridinutans</name>
    <dbReference type="NCBI Taxonomy" id="1517512"/>
    <lineage>
        <taxon>Eukaryota</taxon>
        <taxon>Fungi</taxon>
        <taxon>Dikarya</taxon>
        <taxon>Ascomycota</taxon>
        <taxon>Pezizomycotina</taxon>
        <taxon>Eurotiomycetes</taxon>
        <taxon>Eurotiomycetidae</taxon>
        <taxon>Eurotiales</taxon>
        <taxon>Aspergillaceae</taxon>
        <taxon>Aspergillus</taxon>
        <taxon>Aspergillus subgen. Fumigati</taxon>
    </lineage>
</organism>
<sequence length="468" mass="52791">MDDNSGSNTSSSIHPLLTTESTCRCLSTCLKGRFWSLPSRRITQQIGVPFRKPVGQPRQWPAFAQLRAATVDATQKGPNLSGSPTPTVRVQGPGSEDQDDHKASLISQLKSIPQDTSFLRIEESTPSDKEWSILGEHFTNIRDLELDSGYDEGLNDKEMPLHWPLERLEISSASGQVIQTPFILQGRVKHLALIFTSGLRFEGPTNAELQRVNREAIERGEATPRYITLDEGTPAKRTIEVTYIPELVAQWMTDKYSKPHPQVESANLPPAQITTDTLEIVENDALDAFCRMAVALPHVVDNLKTLTLRSTHGLDFHYAKESMFVTVLPHLLNLQTLRLSVGDIFEDKEYLPNLYTKLPPSLSALYFRGPASLCQSKKWEKWIESFASKDYLPELKKLGFVLDLHYEGDKNGRKEVQAPEAVLREARAACDRLYAVAKDRGITIEPMRDEWADEFEHLRQVDDRWGAL</sequence>
<dbReference type="OrthoDB" id="4579491at2759"/>
<dbReference type="GeneID" id="66999264"/>
<protein>
    <submittedName>
        <fullName evidence="2">Uncharacterized protein</fullName>
    </submittedName>
</protein>
<feature type="compositionally biased region" description="Polar residues" evidence="1">
    <location>
        <begin position="74"/>
        <end position="88"/>
    </location>
</feature>
<evidence type="ECO:0000256" key="1">
    <source>
        <dbReference type="SAM" id="MobiDB-lite"/>
    </source>
</evidence>
<name>A0A9P3EQL2_9EURO</name>
<accession>A0A9P3EQL2</accession>
<comment type="caution">
    <text evidence="2">The sequence shown here is derived from an EMBL/GenBank/DDBJ whole genome shotgun (WGS) entry which is preliminary data.</text>
</comment>
<proteinExistence type="predicted"/>